<dbReference type="GO" id="GO:0005576">
    <property type="term" value="C:extracellular region"/>
    <property type="evidence" value="ECO:0007669"/>
    <property type="project" value="UniProtKB-SubCell"/>
</dbReference>
<comment type="similarity">
    <text evidence="4">Belongs to the phospholipase D family.</text>
</comment>
<dbReference type="GO" id="GO:0006793">
    <property type="term" value="P:phosphorus metabolic process"/>
    <property type="evidence" value="ECO:0007669"/>
    <property type="project" value="UniProtKB-ARBA"/>
</dbReference>
<dbReference type="Gene3D" id="3.30.870.10">
    <property type="entry name" value="Endonuclease Chain A"/>
    <property type="match status" value="2"/>
</dbReference>
<evidence type="ECO:0000256" key="1">
    <source>
        <dbReference type="ARBA" id="ARBA00000798"/>
    </source>
</evidence>
<evidence type="ECO:0000256" key="8">
    <source>
        <dbReference type="ARBA" id="ARBA00022801"/>
    </source>
</evidence>
<dbReference type="AlphaFoldDB" id="A0A154ID84"/>
<dbReference type="EMBL" id="LVYU01000114">
    <property type="protein sequence ID" value="KZA98540.1"/>
    <property type="molecule type" value="Genomic_DNA"/>
</dbReference>
<reference evidence="14" key="1">
    <citation type="submission" date="2016-03" db="EMBL/GenBank/DDBJ databases">
        <title>Microsymbionts genomes from the relict species Vavilovia formosa.</title>
        <authorList>
            <person name="Chirak E."/>
            <person name="Kimeklis A."/>
            <person name="Kopat V."/>
            <person name="Andronov E."/>
        </authorList>
    </citation>
    <scope>NUCLEOTIDE SEQUENCE [LARGE SCALE GENOMIC DNA]</scope>
    <source>
        <strain evidence="14">Vaf12</strain>
    </source>
</reference>
<dbReference type="InterPro" id="IPR001736">
    <property type="entry name" value="PLipase_D/transphosphatidylase"/>
</dbReference>
<sequence>MDTDFRVTGRNAAAAFALTIHRGDGMALLGMDWKNGRPPADFVGFAIQYREPGTDSFKAVRNRIGFPGQPVPADGIRTTEAPIQKFRWVHFPFNADLPGKFLYRITPKFMDAAGVLTSGEAQEAELALMRETIPGKLNVAFTRGFVSSQAFVRNFAAGEPTIVTLVPPTGDEGLTFVPTHADAARALAWMGFEARAETLDLLDRAREAGAEVRVIAYDLNLPEVVSRLEALGDKLKIIIDDSNRTEGHGRPDSPETQAAERLIASAGAANVKRQHMGNLQHQKSIAVSGGGISTVLYGSTNLSWRGLYVQSNNSLAVHSEKAIDDYFTAFESYFTAKRAEDFRNSASSAGWIDLGLDGVDAKVAFSPHSDANGRLDEIGADIDTAQSSVLFSLAFLGQMTRGAIGPALGRALERPEVHVMGIADAEVRAGNLGLTVLTPDNRRRVVRAAALTGNVPPPFLTEPSGLAGVDGNQRGTRMHHKFVVLDFDKPTARVYLGSYNFSNPADDENGENLVLVRDRTVATSYMIEALRMYDHYIFRVASEGSDGPARPLELKRPPQPGGTPWFERDWTDPIRARDRELFARAE</sequence>
<evidence type="ECO:0000256" key="7">
    <source>
        <dbReference type="ARBA" id="ARBA00022525"/>
    </source>
</evidence>
<comment type="catalytic activity">
    <reaction evidence="1">
        <text>a 1,2-diacyl-sn-glycero-3-phosphocholine + H2O = a 1,2-diacyl-sn-glycero-3-phosphate + choline + H(+)</text>
        <dbReference type="Rhea" id="RHEA:14445"/>
        <dbReference type="ChEBI" id="CHEBI:15354"/>
        <dbReference type="ChEBI" id="CHEBI:15377"/>
        <dbReference type="ChEBI" id="CHEBI:15378"/>
        <dbReference type="ChEBI" id="CHEBI:57643"/>
        <dbReference type="ChEBI" id="CHEBI:58608"/>
        <dbReference type="EC" id="3.1.4.4"/>
    </reaction>
</comment>
<evidence type="ECO:0000259" key="13">
    <source>
        <dbReference type="PROSITE" id="PS50035"/>
    </source>
</evidence>
<evidence type="ECO:0000256" key="9">
    <source>
        <dbReference type="ARBA" id="ARBA00022963"/>
    </source>
</evidence>
<dbReference type="RefSeq" id="WP_062943780.1">
    <property type="nucleotide sequence ID" value="NZ_CP171844.1"/>
</dbReference>
<dbReference type="PANTHER" id="PTHR43856">
    <property type="entry name" value="CARDIOLIPIN HYDROLASE"/>
    <property type="match status" value="1"/>
</dbReference>
<keyword evidence="7" id="KW-0964">Secreted</keyword>
<dbReference type="PANTHER" id="PTHR43856:SF1">
    <property type="entry name" value="MITOCHONDRIAL CARDIOLIPIN HYDROLASE"/>
    <property type="match status" value="1"/>
</dbReference>
<evidence type="ECO:0000256" key="4">
    <source>
        <dbReference type="ARBA" id="ARBA00008664"/>
    </source>
</evidence>
<comment type="subcellular location">
    <subcellularLocation>
        <location evidence="3">Secreted</location>
    </subcellularLocation>
</comment>
<comment type="function">
    <text evidence="2">Could be a virulence factor.</text>
</comment>
<gene>
    <name evidence="14" type="ORF">A4A59_27050</name>
</gene>
<accession>A0A154ID84</accession>
<dbReference type="Pfam" id="PF13091">
    <property type="entry name" value="PLDc_2"/>
    <property type="match status" value="2"/>
</dbReference>
<dbReference type="CDD" id="cd09172">
    <property type="entry name" value="PLDc_Nuc_like_unchar1_1"/>
    <property type="match status" value="1"/>
</dbReference>
<keyword evidence="8" id="KW-0378">Hydrolase</keyword>
<comment type="caution">
    <text evidence="14">The sequence shown here is derived from an EMBL/GenBank/DDBJ whole genome shotgun (WGS) entry which is preliminary data.</text>
</comment>
<evidence type="ECO:0000256" key="11">
    <source>
        <dbReference type="ARBA" id="ARBA00029594"/>
    </source>
</evidence>
<dbReference type="SMART" id="SM00155">
    <property type="entry name" value="PLDc"/>
    <property type="match status" value="2"/>
</dbReference>
<evidence type="ECO:0000256" key="2">
    <source>
        <dbReference type="ARBA" id="ARBA00003145"/>
    </source>
</evidence>
<evidence type="ECO:0000256" key="6">
    <source>
        <dbReference type="ARBA" id="ARBA00018392"/>
    </source>
</evidence>
<evidence type="ECO:0000313" key="14">
    <source>
        <dbReference type="EMBL" id="KZA98540.1"/>
    </source>
</evidence>
<keyword evidence="9" id="KW-0442">Lipid degradation</keyword>
<dbReference type="InterPro" id="IPR051406">
    <property type="entry name" value="PLD_domain"/>
</dbReference>
<dbReference type="GO" id="GO:0016891">
    <property type="term" value="F:RNA endonuclease activity producing 5'-phosphomonoesters, hydrolytic mechanism"/>
    <property type="evidence" value="ECO:0007669"/>
    <property type="project" value="TreeGrafter"/>
</dbReference>
<keyword evidence="10" id="KW-0443">Lipid metabolism</keyword>
<evidence type="ECO:0000256" key="3">
    <source>
        <dbReference type="ARBA" id="ARBA00004613"/>
    </source>
</evidence>
<feature type="region of interest" description="Disordered" evidence="12">
    <location>
        <begin position="545"/>
        <end position="569"/>
    </location>
</feature>
<dbReference type="PROSITE" id="PS50035">
    <property type="entry name" value="PLD"/>
    <property type="match status" value="1"/>
</dbReference>
<dbReference type="EC" id="3.1.4.4" evidence="5"/>
<feature type="domain" description="PLD phosphodiesterase" evidence="13">
    <location>
        <begin position="474"/>
        <end position="505"/>
    </location>
</feature>
<dbReference type="GO" id="GO:0004630">
    <property type="term" value="F:phospholipase D activity"/>
    <property type="evidence" value="ECO:0007669"/>
    <property type="project" value="UniProtKB-EC"/>
</dbReference>
<protein>
    <recommendedName>
        <fullName evidence="6">Phospholipase D</fullName>
        <ecNumber evidence="5">3.1.4.4</ecNumber>
    </recommendedName>
    <alternativeName>
        <fullName evidence="11">Choline phosphatase</fullName>
    </alternativeName>
</protein>
<dbReference type="GO" id="GO:0016042">
    <property type="term" value="P:lipid catabolic process"/>
    <property type="evidence" value="ECO:0007669"/>
    <property type="project" value="UniProtKB-KW"/>
</dbReference>
<proteinExistence type="inferred from homology"/>
<organism evidence="14">
    <name type="scientific">Rhizobium leguminosarum</name>
    <dbReference type="NCBI Taxonomy" id="384"/>
    <lineage>
        <taxon>Bacteria</taxon>
        <taxon>Pseudomonadati</taxon>
        <taxon>Pseudomonadota</taxon>
        <taxon>Alphaproteobacteria</taxon>
        <taxon>Hyphomicrobiales</taxon>
        <taxon>Rhizobiaceae</taxon>
        <taxon>Rhizobium/Agrobacterium group</taxon>
        <taxon>Rhizobium</taxon>
    </lineage>
</organism>
<name>A0A154ID84_RHILE</name>
<dbReference type="CDD" id="cd09173">
    <property type="entry name" value="PLDc_Nuc_like_unchar1_2"/>
    <property type="match status" value="1"/>
</dbReference>
<dbReference type="SUPFAM" id="SSF56024">
    <property type="entry name" value="Phospholipase D/nuclease"/>
    <property type="match status" value="2"/>
</dbReference>
<evidence type="ECO:0000256" key="12">
    <source>
        <dbReference type="SAM" id="MobiDB-lite"/>
    </source>
</evidence>
<evidence type="ECO:0000256" key="5">
    <source>
        <dbReference type="ARBA" id="ARBA00012027"/>
    </source>
</evidence>
<evidence type="ECO:0000256" key="10">
    <source>
        <dbReference type="ARBA" id="ARBA00023098"/>
    </source>
</evidence>
<dbReference type="InterPro" id="IPR025202">
    <property type="entry name" value="PLD-like_dom"/>
</dbReference>